<dbReference type="PANTHER" id="PTHR38111">
    <property type="entry name" value="ZN(2)-C6 FUNGAL-TYPE DOMAIN-CONTAINING PROTEIN-RELATED"/>
    <property type="match status" value="1"/>
</dbReference>
<gene>
    <name evidence="1" type="ORF">FALBO_10031</name>
</gene>
<comment type="caution">
    <text evidence="1">The sequence shown here is derived from an EMBL/GenBank/DDBJ whole genome shotgun (WGS) entry which is preliminary data.</text>
</comment>
<dbReference type="PANTHER" id="PTHR38111:SF11">
    <property type="entry name" value="TRANSCRIPTION FACTOR DOMAIN-CONTAINING PROTEIN-RELATED"/>
    <property type="match status" value="1"/>
</dbReference>
<name>A0A8H4L8K3_9HYPO</name>
<dbReference type="OrthoDB" id="5078098at2759"/>
<dbReference type="Proteomes" id="UP000554235">
    <property type="component" value="Unassembled WGS sequence"/>
</dbReference>
<dbReference type="InterPro" id="IPR053178">
    <property type="entry name" value="Osmoadaptation_assoc"/>
</dbReference>
<accession>A0A8H4L8K3</accession>
<reference evidence="1 2" key="1">
    <citation type="submission" date="2020-01" db="EMBL/GenBank/DDBJ databases">
        <title>Identification and distribution of gene clusters putatively required for synthesis of sphingolipid metabolism inhibitors in phylogenetically diverse species of the filamentous fungus Fusarium.</title>
        <authorList>
            <person name="Kim H.-S."/>
            <person name="Busman M."/>
            <person name="Brown D.W."/>
            <person name="Divon H."/>
            <person name="Uhlig S."/>
            <person name="Proctor R.H."/>
        </authorList>
    </citation>
    <scope>NUCLEOTIDE SEQUENCE [LARGE SCALE GENOMIC DNA]</scope>
    <source>
        <strain evidence="1 2">NRRL 20459</strain>
    </source>
</reference>
<evidence type="ECO:0000313" key="2">
    <source>
        <dbReference type="Proteomes" id="UP000554235"/>
    </source>
</evidence>
<dbReference type="AlphaFoldDB" id="A0A8H4L8K3"/>
<proteinExistence type="predicted"/>
<dbReference type="EMBL" id="JAADYS010001417">
    <property type="protein sequence ID" value="KAF4463153.1"/>
    <property type="molecule type" value="Genomic_DNA"/>
</dbReference>
<organism evidence="1 2">
    <name type="scientific">Fusarium albosuccineum</name>
    <dbReference type="NCBI Taxonomy" id="1237068"/>
    <lineage>
        <taxon>Eukaryota</taxon>
        <taxon>Fungi</taxon>
        <taxon>Dikarya</taxon>
        <taxon>Ascomycota</taxon>
        <taxon>Pezizomycotina</taxon>
        <taxon>Sordariomycetes</taxon>
        <taxon>Hypocreomycetidae</taxon>
        <taxon>Hypocreales</taxon>
        <taxon>Nectriaceae</taxon>
        <taxon>Fusarium</taxon>
        <taxon>Fusarium decemcellulare species complex</taxon>
    </lineage>
</organism>
<protein>
    <submittedName>
        <fullName evidence="1">C6 zinc finger domain-containing</fullName>
    </submittedName>
</protein>
<evidence type="ECO:0000313" key="1">
    <source>
        <dbReference type="EMBL" id="KAF4463153.1"/>
    </source>
</evidence>
<sequence length="323" mass="37212">MDPRLQHHESQYSSAPNFSLNVRCFARLQHLGHSGSSGSVTEALYFEHDLLQRPLQEGADVIEQLGPVFFSRFLNHQFFINVFRPLAVGDALVNRRELFLSSTEWNSTPWQFYPKDDFDRLIDLMVLLPPLLARIDQTIPAETAPEPRSSEESLLQNLYTLEASLAEWYQESFENHALPYRMHDSNGYSFKDDRSGVAFLYYWMTRLLLGQEIETLRFAISWQAGPEHHSVDQGISPSQQDICHTAANDICRGLGSLLNMLQSELLATPMKVAMCYFQVTSMGAKFIPQEIMWLESFYQRLTQVREFKGYALTRQGWTEIAQL</sequence>
<keyword evidence="2" id="KW-1185">Reference proteome</keyword>